<dbReference type="Gene3D" id="3.30.70.360">
    <property type="match status" value="1"/>
</dbReference>
<dbReference type="PIRSF" id="PIRSF037226">
    <property type="entry name" value="Amidohydrolase_ACY1L2_prd"/>
    <property type="match status" value="1"/>
</dbReference>
<dbReference type="Proteomes" id="UP000186132">
    <property type="component" value="Unassembled WGS sequence"/>
</dbReference>
<dbReference type="GO" id="GO:0071713">
    <property type="term" value="F:para-aminobenzoyl-glutamate hydrolase activity"/>
    <property type="evidence" value="ECO:0007669"/>
    <property type="project" value="TreeGrafter"/>
</dbReference>
<sequence length="391" mass="39599">MTAPDLAALVTEVRGHLDTDALTAVARQIHGDPELGFAEHRAAALLTGRLAAGGFDVESGVAGLPTAFRARRRFGAAGPTVALFCEYDALPGLGHACGHNIIATAGLGGGLAAASAGAPVGELVVLGSPAEEGGGGKVRFVEAGVLDDVDAAIMVHPAGYDAIGRTNLGRLSLRATFTGRASHASAAPEEGRNALDAATLLLTALGLLRQQLRADSRVHANVVDGGQAINVIPERAVVSVFVRSPDVAYLRDRLHRAVQDAVAGCALATGTTGVLEEVAPAYEPVRHNPVLAELTAAAYAAVGRPADATLLHGNAGSTDMGNVSQRVPALHPYVQVVPGATIHTREFADVAGGDAGDRAALDGAAVLGAVALALLRRPELVAAARAAHDQG</sequence>
<gene>
    <name evidence="3" type="ORF">SAMN05443575_3716</name>
</gene>
<dbReference type="InterPro" id="IPR017439">
    <property type="entry name" value="Amidohydrolase"/>
</dbReference>
<keyword evidence="4" id="KW-1185">Reference proteome</keyword>
<dbReference type="Pfam" id="PF01546">
    <property type="entry name" value="Peptidase_M20"/>
    <property type="match status" value="1"/>
</dbReference>
<dbReference type="RefSeq" id="WP_073391877.1">
    <property type="nucleotide sequence ID" value="NZ_FQVU01000005.1"/>
</dbReference>
<dbReference type="GO" id="GO:0016805">
    <property type="term" value="F:dipeptidase activity"/>
    <property type="evidence" value="ECO:0007669"/>
    <property type="project" value="InterPro"/>
</dbReference>
<feature type="domain" description="Peptidase M20 dimerisation" evidence="2">
    <location>
        <begin position="169"/>
        <end position="259"/>
    </location>
</feature>
<evidence type="ECO:0000256" key="1">
    <source>
        <dbReference type="PIRNR" id="PIRNR037226"/>
    </source>
</evidence>
<dbReference type="GO" id="GO:0005737">
    <property type="term" value="C:cytoplasm"/>
    <property type="evidence" value="ECO:0007669"/>
    <property type="project" value="TreeGrafter"/>
</dbReference>
<dbReference type="InterPro" id="IPR036264">
    <property type="entry name" value="Bact_exopeptidase_dim_dom"/>
</dbReference>
<dbReference type="CDD" id="cd03887">
    <property type="entry name" value="M20_Acy1L2"/>
    <property type="match status" value="1"/>
</dbReference>
<dbReference type="Pfam" id="PF07687">
    <property type="entry name" value="M20_dimer"/>
    <property type="match status" value="1"/>
</dbReference>
<dbReference type="SUPFAM" id="SSF55031">
    <property type="entry name" value="Bacterial exopeptidase dimerisation domain"/>
    <property type="match status" value="1"/>
</dbReference>
<evidence type="ECO:0000313" key="3">
    <source>
        <dbReference type="EMBL" id="SHH32445.1"/>
    </source>
</evidence>
<dbReference type="SUPFAM" id="SSF53187">
    <property type="entry name" value="Zn-dependent exopeptidases"/>
    <property type="match status" value="1"/>
</dbReference>
<dbReference type="STRING" id="1206085.SAMN05443575_3716"/>
<reference evidence="3 4" key="1">
    <citation type="submission" date="2016-11" db="EMBL/GenBank/DDBJ databases">
        <authorList>
            <person name="Jaros S."/>
            <person name="Januszkiewicz K."/>
            <person name="Wedrychowicz H."/>
        </authorList>
    </citation>
    <scope>NUCLEOTIDE SEQUENCE [LARGE SCALE GENOMIC DNA]</scope>
    <source>
        <strain evidence="3 4">DSM 45627</strain>
    </source>
</reference>
<dbReference type="NCBIfam" id="TIGR01891">
    <property type="entry name" value="amidohydrolases"/>
    <property type="match status" value="1"/>
</dbReference>
<accession>A0A1M5S1X2</accession>
<evidence type="ECO:0000259" key="2">
    <source>
        <dbReference type="Pfam" id="PF07687"/>
    </source>
</evidence>
<dbReference type="InterPro" id="IPR011650">
    <property type="entry name" value="Peptidase_M20_dimer"/>
</dbReference>
<protein>
    <recommendedName>
        <fullName evidence="1">Peptidase M20 domain-containing protein 2</fullName>
    </recommendedName>
</protein>
<dbReference type="OrthoDB" id="9781032at2"/>
<organism evidence="3 4">
    <name type="scientific">Jatrophihabitans endophyticus</name>
    <dbReference type="NCBI Taxonomy" id="1206085"/>
    <lineage>
        <taxon>Bacteria</taxon>
        <taxon>Bacillati</taxon>
        <taxon>Actinomycetota</taxon>
        <taxon>Actinomycetes</taxon>
        <taxon>Jatrophihabitantales</taxon>
        <taxon>Jatrophihabitantaceae</taxon>
        <taxon>Jatrophihabitans</taxon>
    </lineage>
</organism>
<dbReference type="Gene3D" id="3.40.630.10">
    <property type="entry name" value="Zn peptidases"/>
    <property type="match status" value="1"/>
</dbReference>
<dbReference type="AlphaFoldDB" id="A0A1M5S1X2"/>
<dbReference type="EMBL" id="FQVU01000005">
    <property type="protein sequence ID" value="SHH32445.1"/>
    <property type="molecule type" value="Genomic_DNA"/>
</dbReference>
<dbReference type="InterPro" id="IPR002933">
    <property type="entry name" value="Peptidase_M20"/>
</dbReference>
<name>A0A1M5S1X2_9ACTN</name>
<evidence type="ECO:0000313" key="4">
    <source>
        <dbReference type="Proteomes" id="UP000186132"/>
    </source>
</evidence>
<dbReference type="InterPro" id="IPR017144">
    <property type="entry name" value="Xaa-Arg_dipeptidase"/>
</dbReference>
<proteinExistence type="inferred from homology"/>
<comment type="similarity">
    <text evidence="1">Belongs to the peptidase M20A family.</text>
</comment>
<dbReference type="PANTHER" id="PTHR30575">
    <property type="entry name" value="PEPTIDASE M20"/>
    <property type="match status" value="1"/>
</dbReference>
<dbReference type="GO" id="GO:0046657">
    <property type="term" value="P:folic acid catabolic process"/>
    <property type="evidence" value="ECO:0007669"/>
    <property type="project" value="TreeGrafter"/>
</dbReference>
<dbReference type="InterPro" id="IPR052030">
    <property type="entry name" value="Peptidase_M20/M20A_hydrolases"/>
</dbReference>
<dbReference type="PANTHER" id="PTHR30575:SF0">
    <property type="entry name" value="XAA-ARG DIPEPTIDASE"/>
    <property type="match status" value="1"/>
</dbReference>
<keyword evidence="3" id="KW-0378">Hydrolase</keyword>